<sequence length="252" mass="28075">MEEERENSARTVRYFSGGGYYVHSCPPDVSICSQVPGFETTITGQQIGSNISTSSLALLEAVNAIDSDEDEEKEDHSYVDIVTDGQSKLNDSSSLNAADEIDSDDDSISYSGNSSSSLLPAEASKAALDLCPAIDTSMLESDSESENEESSEESEADVDSDNYDSEYGESVGKPSSDCYLPSWETDYLPVDQVDDIIRTDMEELEAKKPWRSVFRCLDVPFGFRHRDDPFDIFFMRWDEFWHAHGRALLFVI</sequence>
<organism evidence="3 4">
    <name type="scientific">Phytophthora kernoviae</name>
    <dbReference type="NCBI Taxonomy" id="325452"/>
    <lineage>
        <taxon>Eukaryota</taxon>
        <taxon>Sar</taxon>
        <taxon>Stramenopiles</taxon>
        <taxon>Oomycota</taxon>
        <taxon>Peronosporomycetes</taxon>
        <taxon>Peronosporales</taxon>
        <taxon>Peronosporaceae</taxon>
        <taxon>Phytophthora</taxon>
    </lineage>
</organism>
<evidence type="ECO:0000313" key="4">
    <source>
        <dbReference type="Proteomes" id="UP000277300"/>
    </source>
</evidence>
<evidence type="ECO:0000313" key="3">
    <source>
        <dbReference type="EMBL" id="RLN66069.1"/>
    </source>
</evidence>
<dbReference type="Proteomes" id="UP000284657">
    <property type="component" value="Unassembled WGS sequence"/>
</dbReference>
<feature type="compositionally biased region" description="Acidic residues" evidence="1">
    <location>
        <begin position="141"/>
        <end position="167"/>
    </location>
</feature>
<name>A0A3F2RX98_9STRA</name>
<evidence type="ECO:0000313" key="2">
    <source>
        <dbReference type="EMBL" id="RLN50401.1"/>
    </source>
</evidence>
<dbReference type="Proteomes" id="UP000277300">
    <property type="component" value="Unassembled WGS sequence"/>
</dbReference>
<feature type="region of interest" description="Disordered" evidence="1">
    <location>
        <begin position="84"/>
        <end position="116"/>
    </location>
</feature>
<reference evidence="4 5" key="1">
    <citation type="submission" date="2018-07" db="EMBL/GenBank/DDBJ databases">
        <title>Genome sequencing of oomycete isolates from Chile give support for New Zealand origin for Phytophthora kernoviae and make available the first Nothophytophthora sp. genome.</title>
        <authorList>
            <person name="Studholme D.J."/>
            <person name="Sanfuentes E."/>
            <person name="Panda P."/>
            <person name="Hill R."/>
            <person name="Sambles C."/>
            <person name="Grant M."/>
            <person name="Williams N.M."/>
            <person name="Mcdougal R.L."/>
        </authorList>
    </citation>
    <scope>NUCLEOTIDE SEQUENCE [LARGE SCALE GENOMIC DNA]</scope>
    <source>
        <strain evidence="3">Chile6</strain>
        <strain evidence="2">Chile7</strain>
    </source>
</reference>
<comment type="caution">
    <text evidence="3">The sequence shown here is derived from an EMBL/GenBank/DDBJ whole genome shotgun (WGS) entry which is preliminary data.</text>
</comment>
<feature type="compositionally biased region" description="Polar residues" evidence="1">
    <location>
        <begin position="84"/>
        <end position="96"/>
    </location>
</feature>
<dbReference type="EMBL" id="MBAD02002028">
    <property type="protein sequence ID" value="RLN50401.1"/>
    <property type="molecule type" value="Genomic_DNA"/>
</dbReference>
<accession>A0A3F2RX98</accession>
<evidence type="ECO:0000256" key="1">
    <source>
        <dbReference type="SAM" id="MobiDB-lite"/>
    </source>
</evidence>
<dbReference type="EMBL" id="MBDO02000042">
    <property type="protein sequence ID" value="RLN66069.1"/>
    <property type="molecule type" value="Genomic_DNA"/>
</dbReference>
<dbReference type="OrthoDB" id="167122at2759"/>
<gene>
    <name evidence="2" type="ORF">BBJ29_000928</name>
    <name evidence="3" type="ORF">BBP00_00002447</name>
</gene>
<protein>
    <submittedName>
        <fullName evidence="3">Uncharacterized protein</fullName>
    </submittedName>
</protein>
<dbReference type="AlphaFoldDB" id="A0A3F2RX98"/>
<evidence type="ECO:0000313" key="5">
    <source>
        <dbReference type="Proteomes" id="UP000284657"/>
    </source>
</evidence>
<feature type="region of interest" description="Disordered" evidence="1">
    <location>
        <begin position="139"/>
        <end position="177"/>
    </location>
</feature>
<proteinExistence type="predicted"/>